<evidence type="ECO:0000256" key="1">
    <source>
        <dbReference type="SAM" id="Phobius"/>
    </source>
</evidence>
<accession>A0A6M2DZS1</accession>
<reference evidence="2" key="1">
    <citation type="submission" date="2020-03" db="EMBL/GenBank/DDBJ databases">
        <title>Transcriptomic Profiling of the Digestive Tract of the Rat Flea, Xenopsylla cheopis, Following Blood Feeding and Infection with Yersinia pestis.</title>
        <authorList>
            <person name="Bland D.M."/>
            <person name="Martens C.A."/>
            <person name="Virtaneva K."/>
            <person name="Kanakabandi K."/>
            <person name="Long D."/>
            <person name="Rosenke R."/>
            <person name="Saturday G.A."/>
            <person name="Hoyt F.H."/>
            <person name="Bruno D.P."/>
            <person name="Ribeiro J.M.C."/>
            <person name="Hinnebusch J."/>
        </authorList>
    </citation>
    <scope>NUCLEOTIDE SEQUENCE</scope>
</reference>
<dbReference type="EMBL" id="GIIL01006381">
    <property type="protein sequence ID" value="NOV50107.1"/>
    <property type="molecule type" value="Transcribed_RNA"/>
</dbReference>
<sequence>MCHVKCAIFLKISTYRSTKNGYIFYVLLLKLTIFVEAAWTLACATIFPVTTFSAAVYSWSLTFDCWTSQGSEHHAHGQKEAQDEFLHE</sequence>
<dbReference type="AlphaFoldDB" id="A0A6M2DZS1"/>
<proteinExistence type="predicted"/>
<keyword evidence="1" id="KW-0472">Membrane</keyword>
<organism evidence="2">
    <name type="scientific">Xenopsylla cheopis</name>
    <name type="common">Oriental rat flea</name>
    <name type="synonym">Pulex cheopis</name>
    <dbReference type="NCBI Taxonomy" id="163159"/>
    <lineage>
        <taxon>Eukaryota</taxon>
        <taxon>Metazoa</taxon>
        <taxon>Ecdysozoa</taxon>
        <taxon>Arthropoda</taxon>
        <taxon>Hexapoda</taxon>
        <taxon>Insecta</taxon>
        <taxon>Pterygota</taxon>
        <taxon>Neoptera</taxon>
        <taxon>Endopterygota</taxon>
        <taxon>Siphonaptera</taxon>
        <taxon>Pulicidae</taxon>
        <taxon>Xenopsyllinae</taxon>
        <taxon>Xenopsylla</taxon>
    </lineage>
</organism>
<protein>
    <submittedName>
        <fullName evidence="2">Putative secreted protein</fullName>
    </submittedName>
</protein>
<keyword evidence="1" id="KW-1133">Transmembrane helix</keyword>
<feature type="transmembrane region" description="Helical" evidence="1">
    <location>
        <begin position="21"/>
        <end position="42"/>
    </location>
</feature>
<name>A0A6M2DZS1_XENCH</name>
<evidence type="ECO:0000313" key="2">
    <source>
        <dbReference type="EMBL" id="NOV50107.1"/>
    </source>
</evidence>
<keyword evidence="1" id="KW-0812">Transmembrane</keyword>